<comment type="caution">
    <text evidence="1">The sequence shown here is derived from an EMBL/GenBank/DDBJ whole genome shotgun (WGS) entry which is preliminary data.</text>
</comment>
<dbReference type="EMBL" id="JAGGKT010000005">
    <property type="protein sequence ID" value="MBP1932091.1"/>
    <property type="molecule type" value="Genomic_DNA"/>
</dbReference>
<dbReference type="Gene3D" id="3.40.50.1240">
    <property type="entry name" value="Phosphoglycerate mutase-like"/>
    <property type="match status" value="1"/>
</dbReference>
<gene>
    <name evidence="1" type="ORF">J2Z37_002092</name>
</gene>
<dbReference type="SUPFAM" id="SSF53254">
    <property type="entry name" value="Phosphoglycerate mutase-like"/>
    <property type="match status" value="1"/>
</dbReference>
<dbReference type="CDD" id="cd07067">
    <property type="entry name" value="HP_PGM_like"/>
    <property type="match status" value="1"/>
</dbReference>
<organism evidence="1 2">
    <name type="scientific">Ammoniphilus resinae</name>
    <dbReference type="NCBI Taxonomy" id="861532"/>
    <lineage>
        <taxon>Bacteria</taxon>
        <taxon>Bacillati</taxon>
        <taxon>Bacillota</taxon>
        <taxon>Bacilli</taxon>
        <taxon>Bacillales</taxon>
        <taxon>Paenibacillaceae</taxon>
        <taxon>Aneurinibacillus group</taxon>
        <taxon>Ammoniphilus</taxon>
    </lineage>
</organism>
<keyword evidence="2" id="KW-1185">Reference proteome</keyword>
<dbReference type="Proteomes" id="UP001519343">
    <property type="component" value="Unassembled WGS sequence"/>
</dbReference>
<evidence type="ECO:0000313" key="1">
    <source>
        <dbReference type="EMBL" id="MBP1932091.1"/>
    </source>
</evidence>
<dbReference type="PANTHER" id="PTHR48100">
    <property type="entry name" value="BROAD-SPECIFICITY PHOSPHATASE YOR283W-RELATED"/>
    <property type="match status" value="1"/>
</dbReference>
<dbReference type="Pfam" id="PF00300">
    <property type="entry name" value="His_Phos_1"/>
    <property type="match status" value="1"/>
</dbReference>
<reference evidence="1 2" key="1">
    <citation type="submission" date="2021-03" db="EMBL/GenBank/DDBJ databases">
        <title>Genomic Encyclopedia of Type Strains, Phase IV (KMG-IV): sequencing the most valuable type-strain genomes for metagenomic binning, comparative biology and taxonomic classification.</title>
        <authorList>
            <person name="Goeker M."/>
        </authorList>
    </citation>
    <scope>NUCLEOTIDE SEQUENCE [LARGE SCALE GENOMIC DNA]</scope>
    <source>
        <strain evidence="1 2">DSM 24738</strain>
    </source>
</reference>
<proteinExistence type="predicted"/>
<dbReference type="RefSeq" id="WP_209810160.1">
    <property type="nucleotide sequence ID" value="NZ_JAGGKT010000005.1"/>
</dbReference>
<name>A0ABS4GPB9_9BACL</name>
<sequence length="181" mass="21251">MRIGLVRHFKVKKGLPEKRILSAEELTQWFAEYDESEVEIVETDMRGIGWELCYTSDLTRAVQTADEIYAGEIVKTKDLREIAYPVFGEIWRGKLHFFLWAILGRISWHFRHKAYKESQRDVAQRLNSFLDELMDQKEKNILLVGHAALMMEMRKELLRRGFKGPKLGTPENGKLYVFEKG</sequence>
<dbReference type="InterPro" id="IPR050275">
    <property type="entry name" value="PGM_Phosphatase"/>
</dbReference>
<dbReference type="InterPro" id="IPR029033">
    <property type="entry name" value="His_PPase_superfam"/>
</dbReference>
<dbReference type="InterPro" id="IPR013078">
    <property type="entry name" value="His_Pase_superF_clade-1"/>
</dbReference>
<evidence type="ECO:0000313" key="2">
    <source>
        <dbReference type="Proteomes" id="UP001519343"/>
    </source>
</evidence>
<protein>
    <submittedName>
        <fullName evidence="1">Broad specificity phosphatase PhoE</fullName>
    </submittedName>
</protein>
<accession>A0ABS4GPB9</accession>